<feature type="transmembrane region" description="Helical" evidence="1">
    <location>
        <begin position="12"/>
        <end position="30"/>
    </location>
</feature>
<feature type="transmembrane region" description="Helical" evidence="1">
    <location>
        <begin position="42"/>
        <end position="62"/>
    </location>
</feature>
<evidence type="ECO:0000313" key="2">
    <source>
        <dbReference type="EMBL" id="MFC3121236.1"/>
    </source>
</evidence>
<name>A0ABV7FPN9_9ALTE</name>
<evidence type="ECO:0000313" key="3">
    <source>
        <dbReference type="Proteomes" id="UP001595478"/>
    </source>
</evidence>
<evidence type="ECO:0000256" key="1">
    <source>
        <dbReference type="SAM" id="Phobius"/>
    </source>
</evidence>
<proteinExistence type="predicted"/>
<keyword evidence="1" id="KW-1133">Transmembrane helix</keyword>
<sequence>MNDILNTLKLGVLFLALILGLSCIVMSVISNKQGAAAMQERVEYGFFGVTGLVITAVMAYALA</sequence>
<dbReference type="RefSeq" id="WP_376919371.1">
    <property type="nucleotide sequence ID" value="NZ_JBHRSW010000007.1"/>
</dbReference>
<keyword evidence="1" id="KW-0472">Membrane</keyword>
<dbReference type="EMBL" id="JBHRSW010000007">
    <property type="protein sequence ID" value="MFC3121236.1"/>
    <property type="molecule type" value="Genomic_DNA"/>
</dbReference>
<organism evidence="2 3">
    <name type="scientific">Agaribacter flavus</name>
    <dbReference type="NCBI Taxonomy" id="1902781"/>
    <lineage>
        <taxon>Bacteria</taxon>
        <taxon>Pseudomonadati</taxon>
        <taxon>Pseudomonadota</taxon>
        <taxon>Gammaproteobacteria</taxon>
        <taxon>Alteromonadales</taxon>
        <taxon>Alteromonadaceae</taxon>
        <taxon>Agaribacter</taxon>
    </lineage>
</organism>
<dbReference type="Proteomes" id="UP001595478">
    <property type="component" value="Unassembled WGS sequence"/>
</dbReference>
<keyword evidence="3" id="KW-1185">Reference proteome</keyword>
<gene>
    <name evidence="2" type="ORF">ACFOHL_06355</name>
</gene>
<comment type="caution">
    <text evidence="2">The sequence shown here is derived from an EMBL/GenBank/DDBJ whole genome shotgun (WGS) entry which is preliminary data.</text>
</comment>
<reference evidence="3" key="1">
    <citation type="journal article" date="2019" name="Int. J. Syst. Evol. Microbiol.">
        <title>The Global Catalogue of Microorganisms (GCM) 10K type strain sequencing project: providing services to taxonomists for standard genome sequencing and annotation.</title>
        <authorList>
            <consortium name="The Broad Institute Genomics Platform"/>
            <consortium name="The Broad Institute Genome Sequencing Center for Infectious Disease"/>
            <person name="Wu L."/>
            <person name="Ma J."/>
        </authorList>
    </citation>
    <scope>NUCLEOTIDE SEQUENCE [LARGE SCALE GENOMIC DNA]</scope>
    <source>
        <strain evidence="3">KCTC 52473</strain>
    </source>
</reference>
<accession>A0ABV7FPN9</accession>
<keyword evidence="1" id="KW-0812">Transmembrane</keyword>
<protein>
    <submittedName>
        <fullName evidence="2">Uncharacterized protein</fullName>
    </submittedName>
</protein>